<keyword evidence="2" id="KW-1185">Reference proteome</keyword>
<evidence type="ECO:0000313" key="1">
    <source>
        <dbReference type="EMBL" id="KAG5558866.1"/>
    </source>
</evidence>
<organism evidence="1 2">
    <name type="scientific">Rhododendron griersonianum</name>
    <dbReference type="NCBI Taxonomy" id="479676"/>
    <lineage>
        <taxon>Eukaryota</taxon>
        <taxon>Viridiplantae</taxon>
        <taxon>Streptophyta</taxon>
        <taxon>Embryophyta</taxon>
        <taxon>Tracheophyta</taxon>
        <taxon>Spermatophyta</taxon>
        <taxon>Magnoliopsida</taxon>
        <taxon>eudicotyledons</taxon>
        <taxon>Gunneridae</taxon>
        <taxon>Pentapetalae</taxon>
        <taxon>asterids</taxon>
        <taxon>Ericales</taxon>
        <taxon>Ericaceae</taxon>
        <taxon>Ericoideae</taxon>
        <taxon>Rhodoreae</taxon>
        <taxon>Rhododendron</taxon>
    </lineage>
</organism>
<dbReference type="EMBL" id="JACTNZ010000003">
    <property type="protein sequence ID" value="KAG5558866.1"/>
    <property type="molecule type" value="Genomic_DNA"/>
</dbReference>
<gene>
    <name evidence="1" type="ORF">RHGRI_008724</name>
</gene>
<comment type="caution">
    <text evidence="1">The sequence shown here is derived from an EMBL/GenBank/DDBJ whole genome shotgun (WGS) entry which is preliminary data.</text>
</comment>
<sequence>MGSASGTNARMRHEKAPSIRGFGFGNQCMNEAQKGSVDSWVQLREIEARKRHRRVPSVCGFGFRKPRHERGTEGFCRFVGSASGTNAQMRHGRAPSIRGFGFGNRYMNEAQKGSVDSWVRLWELMHGRAPA</sequence>
<name>A0AAV6L3L9_9ERIC</name>
<evidence type="ECO:0000313" key="2">
    <source>
        <dbReference type="Proteomes" id="UP000823749"/>
    </source>
</evidence>
<dbReference type="Proteomes" id="UP000823749">
    <property type="component" value="Chromosome 3"/>
</dbReference>
<accession>A0AAV6L3L9</accession>
<reference evidence="1" key="1">
    <citation type="submission" date="2020-08" db="EMBL/GenBank/DDBJ databases">
        <title>Plant Genome Project.</title>
        <authorList>
            <person name="Zhang R.-G."/>
        </authorList>
    </citation>
    <scope>NUCLEOTIDE SEQUENCE</scope>
    <source>
        <strain evidence="1">WSP0</strain>
        <tissue evidence="1">Leaf</tissue>
    </source>
</reference>
<protein>
    <submittedName>
        <fullName evidence="1">Uncharacterized protein</fullName>
    </submittedName>
</protein>
<dbReference type="AlphaFoldDB" id="A0AAV6L3L9"/>
<proteinExistence type="predicted"/>